<dbReference type="Gene3D" id="3.10.50.10">
    <property type="match status" value="2"/>
</dbReference>
<gene>
    <name evidence="5" type="ORF">V5799_003539</name>
</gene>
<reference evidence="5 6" key="1">
    <citation type="journal article" date="2023" name="Arcadia Sci">
        <title>De novo assembly of a long-read Amblyomma americanum tick genome.</title>
        <authorList>
            <person name="Chou S."/>
            <person name="Poskanzer K.E."/>
            <person name="Rollins M."/>
            <person name="Thuy-Boun P.S."/>
        </authorList>
    </citation>
    <scope>NUCLEOTIDE SEQUENCE [LARGE SCALE GENOMIC DNA]</scope>
    <source>
        <strain evidence="5">F_SG_1</strain>
        <tissue evidence="5">Salivary glands</tissue>
    </source>
</reference>
<keyword evidence="1 2" id="KW-0193">Cuticle</keyword>
<evidence type="ECO:0000256" key="1">
    <source>
        <dbReference type="ARBA" id="ARBA00022460"/>
    </source>
</evidence>
<dbReference type="AlphaFoldDB" id="A0AAQ4D8P2"/>
<keyword evidence="6" id="KW-1185">Reference proteome</keyword>
<dbReference type="PROSITE" id="PS51257">
    <property type="entry name" value="PROKAR_LIPOPROTEIN"/>
    <property type="match status" value="1"/>
</dbReference>
<evidence type="ECO:0000313" key="6">
    <source>
        <dbReference type="Proteomes" id="UP001321473"/>
    </source>
</evidence>
<dbReference type="EMBL" id="JARKHS020033658">
    <property type="protein sequence ID" value="KAK8758832.1"/>
    <property type="molecule type" value="Genomic_DNA"/>
</dbReference>
<dbReference type="InterPro" id="IPR029070">
    <property type="entry name" value="Chitinase_insertion_sf"/>
</dbReference>
<evidence type="ECO:0008006" key="7">
    <source>
        <dbReference type="Google" id="ProtNLM"/>
    </source>
</evidence>
<evidence type="ECO:0000256" key="4">
    <source>
        <dbReference type="SAM" id="SignalP"/>
    </source>
</evidence>
<organism evidence="5 6">
    <name type="scientific">Amblyomma americanum</name>
    <name type="common">Lone star tick</name>
    <dbReference type="NCBI Taxonomy" id="6943"/>
    <lineage>
        <taxon>Eukaryota</taxon>
        <taxon>Metazoa</taxon>
        <taxon>Ecdysozoa</taxon>
        <taxon>Arthropoda</taxon>
        <taxon>Chelicerata</taxon>
        <taxon>Arachnida</taxon>
        <taxon>Acari</taxon>
        <taxon>Parasitiformes</taxon>
        <taxon>Ixodida</taxon>
        <taxon>Ixodoidea</taxon>
        <taxon>Ixodidae</taxon>
        <taxon>Amblyomminae</taxon>
        <taxon>Amblyomma</taxon>
    </lineage>
</organism>
<name>A0AAQ4D8P2_AMBAM</name>
<dbReference type="PANTHER" id="PTHR10380:SF173">
    <property type="entry name" value="CUTICULAR PROTEIN 47EF, ISOFORM C-RELATED"/>
    <property type="match status" value="1"/>
</dbReference>
<accession>A0AAQ4D8P2</accession>
<dbReference type="GO" id="GO:0062129">
    <property type="term" value="C:chitin-based extracellular matrix"/>
    <property type="evidence" value="ECO:0007669"/>
    <property type="project" value="TreeGrafter"/>
</dbReference>
<dbReference type="GO" id="GO:0008010">
    <property type="term" value="F:structural constituent of chitin-based larval cuticle"/>
    <property type="evidence" value="ECO:0007669"/>
    <property type="project" value="TreeGrafter"/>
</dbReference>
<keyword evidence="4" id="KW-0732">Signal</keyword>
<evidence type="ECO:0000313" key="5">
    <source>
        <dbReference type="EMBL" id="KAK8758832.1"/>
    </source>
</evidence>
<dbReference type="InterPro" id="IPR000618">
    <property type="entry name" value="Insect_cuticle"/>
</dbReference>
<feature type="region of interest" description="Disordered" evidence="3">
    <location>
        <begin position="43"/>
        <end position="72"/>
    </location>
</feature>
<dbReference type="InterPro" id="IPR050468">
    <property type="entry name" value="Cuticle_Struct_Prot"/>
</dbReference>
<feature type="chain" id="PRO_5042935494" description="Cuticle protein" evidence="4">
    <location>
        <begin position="31"/>
        <end position="326"/>
    </location>
</feature>
<sequence length="326" mass="34413">MAFREMSCADRIFLTLQVWLLACFAVYAAGQGVVQTADPPPQPYSFRYDTTDEFGTRTTREETSDEYNTKVGSYSYTDPTGLTRTVRYVADADGFRATVETNEPGTRTSNPADVQITSAYVEPPPSAFQATRVALQSAPAVVAVHAAPAGEQHHAEPVAVHGAVPVALHAAPPPQPYSFSYDTTDEFGTRLTREETGDANNNKVGSYSYTDAAGIARTVRYTADAEGFHATVETNEPGTKTSNPADALYTSGAVEVPAAPVVAKPVVAAVKPVVVQAAPAPVAVHAVHAVHPAQFAVAAGPYTYGHHFGPVALVHPAPYTIGKAKA</sequence>
<feature type="signal peptide" evidence="4">
    <location>
        <begin position="1"/>
        <end position="30"/>
    </location>
</feature>
<protein>
    <recommendedName>
        <fullName evidence="7">Cuticle protein</fullName>
    </recommendedName>
</protein>
<comment type="caution">
    <text evidence="5">The sequence shown here is derived from an EMBL/GenBank/DDBJ whole genome shotgun (WGS) entry which is preliminary data.</text>
</comment>
<evidence type="ECO:0000256" key="3">
    <source>
        <dbReference type="SAM" id="MobiDB-lite"/>
    </source>
</evidence>
<evidence type="ECO:0000256" key="2">
    <source>
        <dbReference type="PROSITE-ProRule" id="PRU00497"/>
    </source>
</evidence>
<dbReference type="Proteomes" id="UP001321473">
    <property type="component" value="Unassembled WGS sequence"/>
</dbReference>
<dbReference type="PANTHER" id="PTHR10380">
    <property type="entry name" value="CUTICLE PROTEIN"/>
    <property type="match status" value="1"/>
</dbReference>
<proteinExistence type="predicted"/>
<dbReference type="Pfam" id="PF00379">
    <property type="entry name" value="Chitin_bind_4"/>
    <property type="match status" value="2"/>
</dbReference>
<dbReference type="PROSITE" id="PS51155">
    <property type="entry name" value="CHIT_BIND_RR_2"/>
    <property type="match status" value="2"/>
</dbReference>